<name>A0A151QMN2_CAJCA</name>
<keyword evidence="3" id="KW-1185">Reference proteome</keyword>
<dbReference type="InterPro" id="IPR025836">
    <property type="entry name" value="Zn_knuckle_CX2CX4HX4C"/>
</dbReference>
<dbReference type="InterPro" id="IPR040256">
    <property type="entry name" value="At4g02000-like"/>
</dbReference>
<dbReference type="Pfam" id="PF14392">
    <property type="entry name" value="zf-CCHC_4"/>
    <property type="match status" value="1"/>
</dbReference>
<reference evidence="2" key="1">
    <citation type="journal article" date="2012" name="Nat. Biotechnol.">
        <title>Draft genome sequence of pigeonpea (Cajanus cajan), an orphan legume crop of resource-poor farmers.</title>
        <authorList>
            <person name="Varshney R.K."/>
            <person name="Chen W."/>
            <person name="Li Y."/>
            <person name="Bharti A.K."/>
            <person name="Saxena R.K."/>
            <person name="Schlueter J.A."/>
            <person name="Donoghue M.T."/>
            <person name="Azam S."/>
            <person name="Fan G."/>
            <person name="Whaley A.M."/>
            <person name="Farmer A.D."/>
            <person name="Sheridan J."/>
            <person name="Iwata A."/>
            <person name="Tuteja R."/>
            <person name="Penmetsa R.V."/>
            <person name="Wu W."/>
            <person name="Upadhyaya H.D."/>
            <person name="Yang S.P."/>
            <person name="Shah T."/>
            <person name="Saxena K.B."/>
            <person name="Michael T."/>
            <person name="McCombie W.R."/>
            <person name="Yang B."/>
            <person name="Zhang G."/>
            <person name="Yang H."/>
            <person name="Wang J."/>
            <person name="Spillane C."/>
            <person name="Cook D.R."/>
            <person name="May G.D."/>
            <person name="Xu X."/>
            <person name="Jackson S.A."/>
        </authorList>
    </citation>
    <scope>NUCLEOTIDE SEQUENCE [LARGE SCALE GENOMIC DNA]</scope>
</reference>
<dbReference type="PANTHER" id="PTHR31286:SF60">
    <property type="entry name" value="PROTEIN, PUTATIVE-RELATED"/>
    <property type="match status" value="1"/>
</dbReference>
<protein>
    <recommendedName>
        <fullName evidence="1">Zinc knuckle CX2CX4HX4C domain-containing protein</fullName>
    </recommendedName>
</protein>
<evidence type="ECO:0000259" key="1">
    <source>
        <dbReference type="Pfam" id="PF14392"/>
    </source>
</evidence>
<accession>A0A151QMN2</accession>
<dbReference type="Gramene" id="C.cajan_47622.t">
    <property type="protein sequence ID" value="C.cajan_47622.t.cds1"/>
    <property type="gene ID" value="C.cajan_47622"/>
</dbReference>
<dbReference type="EMBL" id="KQ485880">
    <property type="protein sequence ID" value="KYP31553.1"/>
    <property type="molecule type" value="Genomic_DNA"/>
</dbReference>
<gene>
    <name evidence="2" type="ORF">KK1_048053</name>
</gene>
<dbReference type="Proteomes" id="UP000075243">
    <property type="component" value="Unassembled WGS sequence"/>
</dbReference>
<organism evidence="2 3">
    <name type="scientific">Cajanus cajan</name>
    <name type="common">Pigeon pea</name>
    <name type="synonym">Cajanus indicus</name>
    <dbReference type="NCBI Taxonomy" id="3821"/>
    <lineage>
        <taxon>Eukaryota</taxon>
        <taxon>Viridiplantae</taxon>
        <taxon>Streptophyta</taxon>
        <taxon>Embryophyta</taxon>
        <taxon>Tracheophyta</taxon>
        <taxon>Spermatophyta</taxon>
        <taxon>Magnoliopsida</taxon>
        <taxon>eudicotyledons</taxon>
        <taxon>Gunneridae</taxon>
        <taxon>Pentapetalae</taxon>
        <taxon>rosids</taxon>
        <taxon>fabids</taxon>
        <taxon>Fabales</taxon>
        <taxon>Fabaceae</taxon>
        <taxon>Papilionoideae</taxon>
        <taxon>50 kb inversion clade</taxon>
        <taxon>NPAAA clade</taxon>
        <taxon>indigoferoid/millettioid clade</taxon>
        <taxon>Phaseoleae</taxon>
        <taxon>Cajanus</taxon>
    </lineage>
</organism>
<evidence type="ECO:0000313" key="3">
    <source>
        <dbReference type="Proteomes" id="UP000075243"/>
    </source>
</evidence>
<dbReference type="PANTHER" id="PTHR31286">
    <property type="entry name" value="GLYCINE-RICH CELL WALL STRUCTURAL PROTEIN 1.8-LIKE"/>
    <property type="match status" value="1"/>
</dbReference>
<feature type="domain" description="Zinc knuckle CX2CX4HX4C" evidence="1">
    <location>
        <begin position="39"/>
        <end position="69"/>
    </location>
</feature>
<evidence type="ECO:0000313" key="2">
    <source>
        <dbReference type="EMBL" id="KYP31553.1"/>
    </source>
</evidence>
<sequence>MILVDKATLNRTYGHFARVLIEVDLSKKIPTQLMVEREGYASYVSFEFDRLPLFCSTCHCIGHEAVACSHAGVEARKEPRK</sequence>
<proteinExistence type="predicted"/>
<dbReference type="AlphaFoldDB" id="A0A151QMN2"/>